<comment type="caution">
    <text evidence="6">The sequence shown here is derived from an EMBL/GenBank/DDBJ whole genome shotgun (WGS) entry which is preliminary data.</text>
</comment>
<dbReference type="InterPro" id="IPR051167">
    <property type="entry name" value="Prolyl_oligopep/macrocyclase"/>
</dbReference>
<dbReference type="GO" id="GO:0006508">
    <property type="term" value="P:proteolysis"/>
    <property type="evidence" value="ECO:0007669"/>
    <property type="project" value="UniProtKB-KW"/>
</dbReference>
<dbReference type="Pfam" id="PF02897">
    <property type="entry name" value="Peptidase_S9_N"/>
    <property type="match status" value="1"/>
</dbReference>
<dbReference type="PANTHER" id="PTHR42881:SF13">
    <property type="entry name" value="PROLYL ENDOPEPTIDASE"/>
    <property type="match status" value="1"/>
</dbReference>
<keyword evidence="2" id="KW-0378">Hydrolase</keyword>
<proteinExistence type="predicted"/>
<dbReference type="InterPro" id="IPR002470">
    <property type="entry name" value="Peptidase_S9A"/>
</dbReference>
<dbReference type="PRINTS" id="PR00862">
    <property type="entry name" value="PROLIGOPTASE"/>
</dbReference>
<dbReference type="SUPFAM" id="SSF53474">
    <property type="entry name" value="alpha/beta-Hydrolases"/>
    <property type="match status" value="1"/>
</dbReference>
<dbReference type="Pfam" id="PF00326">
    <property type="entry name" value="Peptidase_S9"/>
    <property type="match status" value="1"/>
</dbReference>
<dbReference type="RefSeq" id="WP_248669959.1">
    <property type="nucleotide sequence ID" value="NZ_JALPRX010000156.1"/>
</dbReference>
<dbReference type="GO" id="GO:0004252">
    <property type="term" value="F:serine-type endopeptidase activity"/>
    <property type="evidence" value="ECO:0007669"/>
    <property type="project" value="InterPro"/>
</dbReference>
<dbReference type="GO" id="GO:0005829">
    <property type="term" value="C:cytosol"/>
    <property type="evidence" value="ECO:0007669"/>
    <property type="project" value="TreeGrafter"/>
</dbReference>
<reference evidence="6" key="1">
    <citation type="submission" date="2022-04" db="EMBL/GenBank/DDBJ databases">
        <title>Roseomonas acroporae sp. nov., isolated from coral Acropora digitifera.</title>
        <authorList>
            <person name="Sun H."/>
        </authorList>
    </citation>
    <scope>NUCLEOTIDE SEQUENCE</scope>
    <source>
        <strain evidence="6">NAR14</strain>
    </source>
</reference>
<dbReference type="InterPro" id="IPR029058">
    <property type="entry name" value="AB_hydrolase_fold"/>
</dbReference>
<feature type="domain" description="Peptidase S9A N-terminal" evidence="5">
    <location>
        <begin position="16"/>
        <end position="220"/>
    </location>
</feature>
<dbReference type="EMBL" id="JALPRX010000156">
    <property type="protein sequence ID" value="MCK8787913.1"/>
    <property type="molecule type" value="Genomic_DNA"/>
</dbReference>
<keyword evidence="3" id="KW-0720">Serine protease</keyword>
<dbReference type="PANTHER" id="PTHR42881">
    <property type="entry name" value="PROLYL ENDOPEPTIDASE"/>
    <property type="match status" value="1"/>
</dbReference>
<dbReference type="SUPFAM" id="SSF50993">
    <property type="entry name" value="Peptidase/esterase 'gauge' domain"/>
    <property type="match status" value="1"/>
</dbReference>
<keyword evidence="1" id="KW-0645">Protease</keyword>
<keyword evidence="7" id="KW-1185">Reference proteome</keyword>
<evidence type="ECO:0000313" key="7">
    <source>
        <dbReference type="Proteomes" id="UP001139516"/>
    </source>
</evidence>
<dbReference type="AlphaFoldDB" id="A0A9X1YFG8"/>
<protein>
    <submittedName>
        <fullName evidence="6">Prolyl oligopeptidase family serine peptidase</fullName>
    </submittedName>
</protein>
<dbReference type="Gene3D" id="3.40.50.1820">
    <property type="entry name" value="alpha/beta hydrolase"/>
    <property type="match status" value="1"/>
</dbReference>
<evidence type="ECO:0000259" key="4">
    <source>
        <dbReference type="Pfam" id="PF00326"/>
    </source>
</evidence>
<dbReference type="GO" id="GO:0070012">
    <property type="term" value="F:oligopeptidase activity"/>
    <property type="evidence" value="ECO:0007669"/>
    <property type="project" value="TreeGrafter"/>
</dbReference>
<feature type="domain" description="Peptidase S9 prolyl oligopeptidase catalytic" evidence="4">
    <location>
        <begin position="482"/>
        <end position="684"/>
    </location>
</feature>
<evidence type="ECO:0000256" key="1">
    <source>
        <dbReference type="ARBA" id="ARBA00022670"/>
    </source>
</evidence>
<sequence length="692" mass="75200">MPDESGLPDLARPDDDPRLWLEEIEGARALDWVARQNAATLAAFAGPRLDADREALRAALDQPDRVPYVTRRGGLLYNFWKDAARPRGLWRRTTLDSYRTDDPDWEVLLDLDALSAAEGADWVWQGAATLPGRHDRAMLRLSRGGGDAVVLREYDLAARAFVPGGFAAPEAKGGVDWIDRDTLLLSSALGEGMATASGYPRTVRLWRRGEDPLATRVLHEVGPEMMGLWGGVDREVPGRLVFAEQLGFYDQRVRLGDESGPTTLLDLPTDARATWQRGWLAVRRRGEWTVGGRTHAPDTVLGIRLDDFLAGGRDFTVLFVPGPRRAIQGFFWCDGALVLSVLDDLRPVFTRHRPGDGGWTAEPIGGLPTIGVVSVWPLDAEAEESDGTLLVEAQDPVTPPSLLLAPPGLPMPALLKRSPVLFHAAGLAVTRHEAVSVDGERIPYFQVGPEGGPTGEAPVHLTGYGGFRVSSLPTYMTRTGKLWLERGGTAVVANIRGGGEFGTAWHEAGRLALKARSHDDFAAVADDLVKRGVTRPGRIAAEGGSNGGLLIANMLVRYPERFGALFCTIPLIDMRRYTRLLAGASWIAEYGDPEKPEDWAFLQHVSAYHLAGAGRPYPPILLATTRRDDRVHPGHARKMAAKLQELGHDARFHEPEAGGHGFGKDNAEVAAFAALGAAFLRRAIGWEAPEAG</sequence>
<evidence type="ECO:0000256" key="3">
    <source>
        <dbReference type="ARBA" id="ARBA00022825"/>
    </source>
</evidence>
<accession>A0A9X1YFG8</accession>
<dbReference type="Proteomes" id="UP001139516">
    <property type="component" value="Unassembled WGS sequence"/>
</dbReference>
<name>A0A9X1YFG8_9PROT</name>
<organism evidence="6 7">
    <name type="scientific">Roseomonas acroporae</name>
    <dbReference type="NCBI Taxonomy" id="2937791"/>
    <lineage>
        <taxon>Bacteria</taxon>
        <taxon>Pseudomonadati</taxon>
        <taxon>Pseudomonadota</taxon>
        <taxon>Alphaproteobacteria</taxon>
        <taxon>Acetobacterales</taxon>
        <taxon>Roseomonadaceae</taxon>
        <taxon>Roseomonas</taxon>
    </lineage>
</organism>
<dbReference type="InterPro" id="IPR001375">
    <property type="entry name" value="Peptidase_S9_cat"/>
</dbReference>
<evidence type="ECO:0000259" key="5">
    <source>
        <dbReference type="Pfam" id="PF02897"/>
    </source>
</evidence>
<gene>
    <name evidence="6" type="ORF">M0638_26515</name>
</gene>
<dbReference type="InterPro" id="IPR023302">
    <property type="entry name" value="Pept_S9A_N"/>
</dbReference>
<evidence type="ECO:0000256" key="2">
    <source>
        <dbReference type="ARBA" id="ARBA00022801"/>
    </source>
</evidence>
<evidence type="ECO:0000313" key="6">
    <source>
        <dbReference type="EMBL" id="MCK8787913.1"/>
    </source>
</evidence>
<dbReference type="Gene3D" id="2.130.10.120">
    <property type="entry name" value="Prolyl oligopeptidase, N-terminal domain"/>
    <property type="match status" value="1"/>
</dbReference>